<proteinExistence type="predicted"/>
<accession>A0AAV4MQM0</accession>
<evidence type="ECO:0000256" key="1">
    <source>
        <dbReference type="ARBA" id="ARBA00004141"/>
    </source>
</evidence>
<dbReference type="CDD" id="cd15039">
    <property type="entry name" value="7tmB3_Methuselah-like"/>
    <property type="match status" value="1"/>
</dbReference>
<dbReference type="SUPFAM" id="SSF81321">
    <property type="entry name" value="Family A G protein-coupled receptor-like"/>
    <property type="match status" value="1"/>
</dbReference>
<dbReference type="InterPro" id="IPR000832">
    <property type="entry name" value="GPCR_2_secretin-like"/>
</dbReference>
<dbReference type="GO" id="GO:0007166">
    <property type="term" value="P:cell surface receptor signaling pathway"/>
    <property type="evidence" value="ECO:0007669"/>
    <property type="project" value="InterPro"/>
</dbReference>
<dbReference type="GO" id="GO:0016020">
    <property type="term" value="C:membrane"/>
    <property type="evidence" value="ECO:0007669"/>
    <property type="project" value="UniProtKB-SubCell"/>
</dbReference>
<feature type="transmembrane region" description="Helical" evidence="5">
    <location>
        <begin position="185"/>
        <end position="213"/>
    </location>
</feature>
<protein>
    <submittedName>
        <fullName evidence="7">Probable G-protein coupled receptor Mth-like 1</fullName>
    </submittedName>
</protein>
<dbReference type="GO" id="GO:0004930">
    <property type="term" value="F:G protein-coupled receptor activity"/>
    <property type="evidence" value="ECO:0007669"/>
    <property type="project" value="InterPro"/>
</dbReference>
<organism evidence="7 8">
    <name type="scientific">Caerostris darwini</name>
    <dbReference type="NCBI Taxonomy" id="1538125"/>
    <lineage>
        <taxon>Eukaryota</taxon>
        <taxon>Metazoa</taxon>
        <taxon>Ecdysozoa</taxon>
        <taxon>Arthropoda</taxon>
        <taxon>Chelicerata</taxon>
        <taxon>Arachnida</taxon>
        <taxon>Araneae</taxon>
        <taxon>Araneomorphae</taxon>
        <taxon>Entelegynae</taxon>
        <taxon>Araneoidea</taxon>
        <taxon>Araneidae</taxon>
        <taxon>Caerostris</taxon>
    </lineage>
</organism>
<name>A0AAV4MQM0_9ARAC</name>
<dbReference type="EMBL" id="BPLQ01000645">
    <property type="protein sequence ID" value="GIX73766.1"/>
    <property type="molecule type" value="Genomic_DNA"/>
</dbReference>
<dbReference type="AlphaFoldDB" id="A0AAV4MQM0"/>
<dbReference type="Gene3D" id="1.20.1070.10">
    <property type="entry name" value="Rhodopsin 7-helix transmembrane proteins"/>
    <property type="match status" value="1"/>
</dbReference>
<evidence type="ECO:0000313" key="7">
    <source>
        <dbReference type="EMBL" id="GIX73766.1"/>
    </source>
</evidence>
<comment type="subcellular location">
    <subcellularLocation>
        <location evidence="1">Membrane</location>
        <topology evidence="1">Multi-pass membrane protein</topology>
    </subcellularLocation>
</comment>
<evidence type="ECO:0000256" key="2">
    <source>
        <dbReference type="ARBA" id="ARBA00022692"/>
    </source>
</evidence>
<keyword evidence="3 5" id="KW-1133">Transmembrane helix</keyword>
<evidence type="ECO:0000256" key="4">
    <source>
        <dbReference type="ARBA" id="ARBA00023136"/>
    </source>
</evidence>
<keyword evidence="2 5" id="KW-0812">Transmembrane</keyword>
<dbReference type="InterPro" id="IPR053231">
    <property type="entry name" value="GPCR_LN-TM7"/>
</dbReference>
<keyword evidence="7" id="KW-0675">Receptor</keyword>
<evidence type="ECO:0000256" key="5">
    <source>
        <dbReference type="SAM" id="Phobius"/>
    </source>
</evidence>
<evidence type="ECO:0000259" key="6">
    <source>
        <dbReference type="PROSITE" id="PS50261"/>
    </source>
</evidence>
<keyword evidence="8" id="KW-1185">Reference proteome</keyword>
<dbReference type="PANTHER" id="PTHR45902">
    <property type="entry name" value="LATROPHILIN RECEPTOR-LIKE PROTEIN A"/>
    <property type="match status" value="1"/>
</dbReference>
<comment type="caution">
    <text evidence="7">The sequence shown here is derived from an EMBL/GenBank/DDBJ whole genome shotgun (WGS) entry which is preliminary data.</text>
</comment>
<sequence length="325" mass="36669">MENSTSFSTIITEVYQSANTTDGNFNNTIQKPVLSSYYPILAAELGLSVLCSVLLIIIYVIIGEHRTLPGKNVISISLCLIVTYILLTVDLLLRNRISFGVCFAMGVTVQTFFLATFFWTNVMSYDIMKTMGMVKADTNKTSKFWKYSVYAWLMTMACVLPAVVIDLSDFVPEVYKPKFGVKKCWLTGQIAFLVYFNLPVGLTLLANCIFFMVTARTIIRVRNATAILADNRHKKRFRLCMKLVLIMGLVWIAEFIPWITGIYYLYAVAGMLNCLHGVYLFLIFVCKRRILTQVGMTCLSSRVPTSPIKKKQSPSLDTITTTITT</sequence>
<feature type="transmembrane region" description="Helical" evidence="5">
    <location>
        <begin position="239"/>
        <end position="259"/>
    </location>
</feature>
<feature type="transmembrane region" description="Helical" evidence="5">
    <location>
        <begin position="265"/>
        <end position="286"/>
    </location>
</feature>
<feature type="transmembrane region" description="Helical" evidence="5">
    <location>
        <begin position="73"/>
        <end position="92"/>
    </location>
</feature>
<keyword evidence="4 5" id="KW-0472">Membrane</keyword>
<evidence type="ECO:0000313" key="8">
    <source>
        <dbReference type="Proteomes" id="UP001054837"/>
    </source>
</evidence>
<dbReference type="Pfam" id="PF00002">
    <property type="entry name" value="7tm_2"/>
    <property type="match status" value="1"/>
</dbReference>
<evidence type="ECO:0000256" key="3">
    <source>
        <dbReference type="ARBA" id="ARBA00022989"/>
    </source>
</evidence>
<reference evidence="7 8" key="1">
    <citation type="submission" date="2021-06" db="EMBL/GenBank/DDBJ databases">
        <title>Caerostris darwini draft genome.</title>
        <authorList>
            <person name="Kono N."/>
            <person name="Arakawa K."/>
        </authorList>
    </citation>
    <scope>NUCLEOTIDE SEQUENCE [LARGE SCALE GENOMIC DNA]</scope>
</reference>
<feature type="transmembrane region" description="Helical" evidence="5">
    <location>
        <begin position="144"/>
        <end position="165"/>
    </location>
</feature>
<gene>
    <name evidence="7" type="primary">mthl1</name>
    <name evidence="7" type="ORF">CDAR_444971</name>
</gene>
<dbReference type="PANTHER" id="PTHR45902:SF3">
    <property type="entry name" value="G-PROTEIN COUPLED RECEPTORS FAMILY 2 PROFILE 2 DOMAIN-CONTAINING PROTEIN"/>
    <property type="match status" value="1"/>
</dbReference>
<feature type="transmembrane region" description="Helical" evidence="5">
    <location>
        <begin position="98"/>
        <end position="123"/>
    </location>
</feature>
<dbReference type="PROSITE" id="PS50261">
    <property type="entry name" value="G_PROTEIN_RECEP_F2_4"/>
    <property type="match status" value="1"/>
</dbReference>
<feature type="domain" description="G-protein coupled receptors family 2 profile 2" evidence="6">
    <location>
        <begin position="37"/>
        <end position="288"/>
    </location>
</feature>
<dbReference type="InterPro" id="IPR017981">
    <property type="entry name" value="GPCR_2-like_7TM"/>
</dbReference>
<dbReference type="Proteomes" id="UP001054837">
    <property type="component" value="Unassembled WGS sequence"/>
</dbReference>
<feature type="transmembrane region" description="Helical" evidence="5">
    <location>
        <begin position="37"/>
        <end position="61"/>
    </location>
</feature>